<evidence type="ECO:0000313" key="1">
    <source>
        <dbReference type="EMBL" id="TNN56990.1"/>
    </source>
</evidence>
<name>A0A4Z2GUR8_9TELE</name>
<keyword evidence="2" id="KW-1185">Reference proteome</keyword>
<accession>A0A4Z2GUR8</accession>
<reference evidence="1 2" key="1">
    <citation type="submission" date="2019-03" db="EMBL/GenBank/DDBJ databases">
        <title>First draft genome of Liparis tanakae, snailfish: a comprehensive survey of snailfish specific genes.</title>
        <authorList>
            <person name="Kim W."/>
            <person name="Song I."/>
            <person name="Jeong J.-H."/>
            <person name="Kim D."/>
            <person name="Kim S."/>
            <person name="Ryu S."/>
            <person name="Song J.Y."/>
            <person name="Lee S.K."/>
        </authorList>
    </citation>
    <scope>NUCLEOTIDE SEQUENCE [LARGE SCALE GENOMIC DNA]</scope>
    <source>
        <tissue evidence="1">Muscle</tissue>
    </source>
</reference>
<dbReference type="EMBL" id="SRLO01000416">
    <property type="protein sequence ID" value="TNN56990.1"/>
    <property type="molecule type" value="Genomic_DNA"/>
</dbReference>
<proteinExistence type="predicted"/>
<dbReference type="AlphaFoldDB" id="A0A4Z2GUR8"/>
<dbReference type="Proteomes" id="UP000314294">
    <property type="component" value="Unassembled WGS sequence"/>
</dbReference>
<sequence length="63" mass="6807">MFLLKKEETGEKGDLCWPVGGKAVAAASCVFEVSKCIDPFGEIESGCRHVVNRHQEEEAIGAV</sequence>
<organism evidence="1 2">
    <name type="scientific">Liparis tanakae</name>
    <name type="common">Tanaka's snailfish</name>
    <dbReference type="NCBI Taxonomy" id="230148"/>
    <lineage>
        <taxon>Eukaryota</taxon>
        <taxon>Metazoa</taxon>
        <taxon>Chordata</taxon>
        <taxon>Craniata</taxon>
        <taxon>Vertebrata</taxon>
        <taxon>Euteleostomi</taxon>
        <taxon>Actinopterygii</taxon>
        <taxon>Neopterygii</taxon>
        <taxon>Teleostei</taxon>
        <taxon>Neoteleostei</taxon>
        <taxon>Acanthomorphata</taxon>
        <taxon>Eupercaria</taxon>
        <taxon>Perciformes</taxon>
        <taxon>Cottioidei</taxon>
        <taxon>Cottales</taxon>
        <taxon>Liparidae</taxon>
        <taxon>Liparis</taxon>
    </lineage>
</organism>
<gene>
    <name evidence="1" type="ORF">EYF80_032801</name>
</gene>
<protein>
    <submittedName>
        <fullName evidence="1">Uncharacterized protein</fullName>
    </submittedName>
</protein>
<evidence type="ECO:0000313" key="2">
    <source>
        <dbReference type="Proteomes" id="UP000314294"/>
    </source>
</evidence>
<comment type="caution">
    <text evidence="1">The sequence shown here is derived from an EMBL/GenBank/DDBJ whole genome shotgun (WGS) entry which is preliminary data.</text>
</comment>